<reference evidence="3 4" key="1">
    <citation type="journal article" date="2020" name="bioRxiv">
        <title>Sequence and annotation of 42 cannabis genomes reveals extensive copy number variation in cannabinoid synthesis and pathogen resistance genes.</title>
        <authorList>
            <person name="Mckernan K.J."/>
            <person name="Helbert Y."/>
            <person name="Kane L.T."/>
            <person name="Ebling H."/>
            <person name="Zhang L."/>
            <person name="Liu B."/>
            <person name="Eaton Z."/>
            <person name="Mclaughlin S."/>
            <person name="Kingan S."/>
            <person name="Baybayan P."/>
            <person name="Concepcion G."/>
            <person name="Jordan M."/>
            <person name="Riva A."/>
            <person name="Barbazuk W."/>
            <person name="Harkins T."/>
        </authorList>
    </citation>
    <scope>NUCLEOTIDE SEQUENCE [LARGE SCALE GENOMIC DNA]</scope>
    <source>
        <strain evidence="3 4">cv. Jamaican Lion 4</strain>
        <strain evidence="1">Father</strain>
        <strain evidence="2">Mother</strain>
        <tissue evidence="1">Leaf</tissue>
    </source>
</reference>
<comment type="caution">
    <text evidence="1">The sequence shown here is derived from an EMBL/GenBank/DDBJ whole genome shotgun (WGS) entry which is preliminary data.</text>
</comment>
<dbReference type="Proteomes" id="UP000583929">
    <property type="component" value="Unassembled WGS sequence"/>
</dbReference>
<gene>
    <name evidence="2" type="ORF">F8388_014373</name>
    <name evidence="1" type="ORF">G4B88_026337</name>
</gene>
<dbReference type="InterPro" id="IPR028919">
    <property type="entry name" value="Viral_movement"/>
</dbReference>
<proteinExistence type="predicted"/>
<dbReference type="PANTHER" id="PTHR48435">
    <property type="entry name" value="POLYPROTEIN"/>
    <property type="match status" value="1"/>
</dbReference>
<dbReference type="AlphaFoldDB" id="A0A7J6DMK9"/>
<dbReference type="Pfam" id="PF01107">
    <property type="entry name" value="MP"/>
    <property type="match status" value="1"/>
</dbReference>
<dbReference type="PANTHER" id="PTHR48435:SF1">
    <property type="entry name" value="POLYPROTEIN"/>
    <property type="match status" value="1"/>
</dbReference>
<organism evidence="1 4">
    <name type="scientific">Cannabis sativa</name>
    <name type="common">Hemp</name>
    <name type="synonym">Marijuana</name>
    <dbReference type="NCBI Taxonomy" id="3483"/>
    <lineage>
        <taxon>Eukaryota</taxon>
        <taxon>Viridiplantae</taxon>
        <taxon>Streptophyta</taxon>
        <taxon>Embryophyta</taxon>
        <taxon>Tracheophyta</taxon>
        <taxon>Spermatophyta</taxon>
        <taxon>Magnoliopsida</taxon>
        <taxon>eudicotyledons</taxon>
        <taxon>Gunneridae</taxon>
        <taxon>Pentapetalae</taxon>
        <taxon>rosids</taxon>
        <taxon>fabids</taxon>
        <taxon>Rosales</taxon>
        <taxon>Cannabaceae</taxon>
        <taxon>Cannabis</taxon>
    </lineage>
</organism>
<evidence type="ECO:0000313" key="3">
    <source>
        <dbReference type="Proteomes" id="UP000525078"/>
    </source>
</evidence>
<name>A0A7J6DMK9_CANSA</name>
<dbReference type="InterPro" id="IPR053098">
    <property type="entry name" value="Petuviruses_polyprotein"/>
</dbReference>
<evidence type="ECO:0000313" key="2">
    <source>
        <dbReference type="EMBL" id="KAF4358602.1"/>
    </source>
</evidence>
<dbReference type="EMBL" id="JAATIP010000224">
    <property type="protein sequence ID" value="KAF4358602.1"/>
    <property type="molecule type" value="Genomic_DNA"/>
</dbReference>
<sequence length="59" mass="6593">MDRGLTHIHFGAVRLALTHHERKGLLVCARITLLDTRMRKFQHASIGTLEATLNAGTEI</sequence>
<accession>A0A7J6DMK9</accession>
<keyword evidence="4" id="KW-1185">Reference proteome</keyword>
<evidence type="ECO:0000313" key="4">
    <source>
        <dbReference type="Proteomes" id="UP000583929"/>
    </source>
</evidence>
<dbReference type="Proteomes" id="UP000525078">
    <property type="component" value="Unassembled WGS sequence"/>
</dbReference>
<protein>
    <submittedName>
        <fullName evidence="1">Uncharacterized protein</fullName>
    </submittedName>
</protein>
<evidence type="ECO:0000313" key="1">
    <source>
        <dbReference type="EMBL" id="KAF4347341.1"/>
    </source>
</evidence>
<dbReference type="EMBL" id="JAATIQ010000817">
    <property type="protein sequence ID" value="KAF4347341.1"/>
    <property type="molecule type" value="Genomic_DNA"/>
</dbReference>